<feature type="domain" description="RNase H type-1" evidence="1">
    <location>
        <begin position="1"/>
        <end position="94"/>
    </location>
</feature>
<keyword evidence="3" id="KW-1185">Reference proteome</keyword>
<protein>
    <recommendedName>
        <fullName evidence="1">RNase H type-1 domain-containing protein</fullName>
    </recommendedName>
</protein>
<dbReference type="EMBL" id="BGPR01000104">
    <property type="protein sequence ID" value="GBL94706.1"/>
    <property type="molecule type" value="Genomic_DNA"/>
</dbReference>
<name>A0A4Y2BTT0_ARAVE</name>
<reference evidence="2 3" key="1">
    <citation type="journal article" date="2019" name="Sci. Rep.">
        <title>Orb-weaving spider Araneus ventricosus genome elucidates the spidroin gene catalogue.</title>
        <authorList>
            <person name="Kono N."/>
            <person name="Nakamura H."/>
            <person name="Ohtoshi R."/>
            <person name="Moran D.A.P."/>
            <person name="Shinohara A."/>
            <person name="Yoshida Y."/>
            <person name="Fujiwara M."/>
            <person name="Mori M."/>
            <person name="Tomita M."/>
            <person name="Arakawa K."/>
        </authorList>
    </citation>
    <scope>NUCLEOTIDE SEQUENCE [LARGE SCALE GENOMIC DNA]</scope>
</reference>
<evidence type="ECO:0000313" key="3">
    <source>
        <dbReference type="Proteomes" id="UP000499080"/>
    </source>
</evidence>
<evidence type="ECO:0000259" key="1">
    <source>
        <dbReference type="PROSITE" id="PS50879"/>
    </source>
</evidence>
<dbReference type="OrthoDB" id="411823at2759"/>
<dbReference type="GO" id="GO:0004523">
    <property type="term" value="F:RNA-DNA hybrid ribonuclease activity"/>
    <property type="evidence" value="ECO:0007669"/>
    <property type="project" value="InterPro"/>
</dbReference>
<dbReference type="Proteomes" id="UP000499080">
    <property type="component" value="Unassembled WGS sequence"/>
</dbReference>
<dbReference type="SUPFAM" id="SSF53098">
    <property type="entry name" value="Ribonuclease H-like"/>
    <property type="match status" value="1"/>
</dbReference>
<comment type="caution">
    <text evidence="2">The sequence shown here is derived from an EMBL/GenBank/DDBJ whole genome shotgun (WGS) entry which is preliminary data.</text>
</comment>
<organism evidence="2 3">
    <name type="scientific">Araneus ventricosus</name>
    <name type="common">Orbweaver spider</name>
    <name type="synonym">Epeira ventricosa</name>
    <dbReference type="NCBI Taxonomy" id="182803"/>
    <lineage>
        <taxon>Eukaryota</taxon>
        <taxon>Metazoa</taxon>
        <taxon>Ecdysozoa</taxon>
        <taxon>Arthropoda</taxon>
        <taxon>Chelicerata</taxon>
        <taxon>Arachnida</taxon>
        <taxon>Araneae</taxon>
        <taxon>Araneomorphae</taxon>
        <taxon>Entelegynae</taxon>
        <taxon>Araneoidea</taxon>
        <taxon>Araneidae</taxon>
        <taxon>Araneus</taxon>
    </lineage>
</organism>
<dbReference type="AlphaFoldDB" id="A0A4Y2BTT0"/>
<dbReference type="InterPro" id="IPR036397">
    <property type="entry name" value="RNaseH_sf"/>
</dbReference>
<gene>
    <name evidence="2" type="ORF">AVEN_84011_1</name>
</gene>
<evidence type="ECO:0000313" key="2">
    <source>
        <dbReference type="EMBL" id="GBL94706.1"/>
    </source>
</evidence>
<dbReference type="InterPro" id="IPR002156">
    <property type="entry name" value="RNaseH_domain"/>
</dbReference>
<dbReference type="PROSITE" id="PS50879">
    <property type="entry name" value="RNASE_H_1"/>
    <property type="match status" value="1"/>
</dbReference>
<dbReference type="InterPro" id="IPR012337">
    <property type="entry name" value="RNaseH-like_sf"/>
</dbReference>
<accession>A0A4Y2BTT0</accession>
<dbReference type="Gene3D" id="3.30.420.10">
    <property type="entry name" value="Ribonuclease H-like superfamily/Ribonuclease H"/>
    <property type="match status" value="1"/>
</dbReference>
<sequence>MAQLKPHNSVFQAQLIATKKACTWASQSNQPNKIWTDSESSLLFISSLKTNSPPAQDIQNILLNSPNIKFDWIEAHVGHAGNEAAHLLAKKETLEVIPTQYSAPRSYLKRKLHAISTQLWQ</sequence>
<dbReference type="GO" id="GO:0003676">
    <property type="term" value="F:nucleic acid binding"/>
    <property type="evidence" value="ECO:0007669"/>
    <property type="project" value="InterPro"/>
</dbReference>
<proteinExistence type="predicted"/>